<organism evidence="2 3">
    <name type="scientific">Zosterops borbonicus</name>
    <dbReference type="NCBI Taxonomy" id="364589"/>
    <lineage>
        <taxon>Eukaryota</taxon>
        <taxon>Metazoa</taxon>
        <taxon>Chordata</taxon>
        <taxon>Craniata</taxon>
        <taxon>Vertebrata</taxon>
        <taxon>Euteleostomi</taxon>
        <taxon>Archelosauria</taxon>
        <taxon>Archosauria</taxon>
        <taxon>Dinosauria</taxon>
        <taxon>Saurischia</taxon>
        <taxon>Theropoda</taxon>
        <taxon>Coelurosauria</taxon>
        <taxon>Aves</taxon>
        <taxon>Neognathae</taxon>
        <taxon>Neoaves</taxon>
        <taxon>Telluraves</taxon>
        <taxon>Australaves</taxon>
        <taxon>Passeriformes</taxon>
        <taxon>Sylvioidea</taxon>
        <taxon>Zosteropidae</taxon>
        <taxon>Zosterops</taxon>
    </lineage>
</organism>
<dbReference type="AlphaFoldDB" id="A0A8K1G1M2"/>
<dbReference type="EMBL" id="SWJQ01000943">
    <property type="protein sequence ID" value="TRZ10071.1"/>
    <property type="molecule type" value="Genomic_DNA"/>
</dbReference>
<evidence type="ECO:0000313" key="2">
    <source>
        <dbReference type="EMBL" id="TRZ10071.1"/>
    </source>
</evidence>
<gene>
    <name evidence="2" type="ORF">HGM15179_017029</name>
</gene>
<reference evidence="2" key="1">
    <citation type="submission" date="2019-04" db="EMBL/GenBank/DDBJ databases">
        <title>Genome assembly of Zosterops borbonicus 15179.</title>
        <authorList>
            <person name="Leroy T."/>
            <person name="Anselmetti Y."/>
            <person name="Tilak M.-K."/>
            <person name="Nabholz B."/>
        </authorList>
    </citation>
    <scope>NUCLEOTIDE SEQUENCE</scope>
    <source>
        <strain evidence="2">HGM_15179</strain>
        <tissue evidence="2">Muscle</tissue>
    </source>
</reference>
<protein>
    <submittedName>
        <fullName evidence="2">Uncharacterized protein</fullName>
    </submittedName>
</protein>
<feature type="region of interest" description="Disordered" evidence="1">
    <location>
        <begin position="1"/>
        <end position="26"/>
    </location>
</feature>
<accession>A0A8K1G1M2</accession>
<dbReference type="Proteomes" id="UP000796761">
    <property type="component" value="Unassembled WGS sequence"/>
</dbReference>
<keyword evidence="3" id="KW-1185">Reference proteome</keyword>
<evidence type="ECO:0000256" key="1">
    <source>
        <dbReference type="SAM" id="MobiDB-lite"/>
    </source>
</evidence>
<comment type="caution">
    <text evidence="2">The sequence shown here is derived from an EMBL/GenBank/DDBJ whole genome shotgun (WGS) entry which is preliminary data.</text>
</comment>
<name>A0A8K1G1M2_9PASS</name>
<evidence type="ECO:0000313" key="3">
    <source>
        <dbReference type="Proteomes" id="UP000796761"/>
    </source>
</evidence>
<proteinExistence type="predicted"/>
<sequence length="89" mass="9803">MRAPGSRQAAALRRGKGFSGHWDQDQVRDRDQAMETETFVYPGHSAALSSVLEELMELGIPHGVIPCFSFTLGCCWISPELLALLESLI</sequence>